<evidence type="ECO:0000256" key="8">
    <source>
        <dbReference type="SAM" id="Phobius"/>
    </source>
</evidence>
<dbReference type="InterPro" id="IPR050297">
    <property type="entry name" value="LipidA_mod_glycosyltrf_83"/>
</dbReference>
<feature type="transmembrane region" description="Helical" evidence="8">
    <location>
        <begin position="339"/>
        <end position="359"/>
    </location>
</feature>
<dbReference type="Pfam" id="PF13231">
    <property type="entry name" value="PMT_2"/>
    <property type="match status" value="1"/>
</dbReference>
<dbReference type="AlphaFoldDB" id="A0AAN1XZU3"/>
<feature type="transmembrane region" description="Helical" evidence="8">
    <location>
        <begin position="158"/>
        <end position="174"/>
    </location>
</feature>
<organism evidence="10 11">
    <name type="scientific">Vulcanimicrobium alpinum</name>
    <dbReference type="NCBI Taxonomy" id="3016050"/>
    <lineage>
        <taxon>Bacteria</taxon>
        <taxon>Bacillati</taxon>
        <taxon>Vulcanimicrobiota</taxon>
        <taxon>Vulcanimicrobiia</taxon>
        <taxon>Vulcanimicrobiales</taxon>
        <taxon>Vulcanimicrobiaceae</taxon>
        <taxon>Vulcanimicrobium</taxon>
    </lineage>
</organism>
<proteinExistence type="predicted"/>
<keyword evidence="5 8" id="KW-0812">Transmembrane</keyword>
<dbReference type="RefSeq" id="WP_317994885.1">
    <property type="nucleotide sequence ID" value="NZ_AP025523.1"/>
</dbReference>
<keyword evidence="7 8" id="KW-0472">Membrane</keyword>
<dbReference type="Proteomes" id="UP001317532">
    <property type="component" value="Chromosome"/>
</dbReference>
<accession>A0AAN1XZU3</accession>
<feature type="transmembrane region" description="Helical" evidence="8">
    <location>
        <begin position="365"/>
        <end position="382"/>
    </location>
</feature>
<evidence type="ECO:0000259" key="9">
    <source>
        <dbReference type="Pfam" id="PF13231"/>
    </source>
</evidence>
<comment type="subcellular location">
    <subcellularLocation>
        <location evidence="1">Cell membrane</location>
        <topology evidence="1">Multi-pass membrane protein</topology>
    </subcellularLocation>
</comment>
<keyword evidence="3" id="KW-0328">Glycosyltransferase</keyword>
<feature type="transmembrane region" description="Helical" evidence="8">
    <location>
        <begin position="118"/>
        <end position="151"/>
    </location>
</feature>
<keyword evidence="2" id="KW-1003">Cell membrane</keyword>
<feature type="transmembrane region" description="Helical" evidence="8">
    <location>
        <begin position="203"/>
        <end position="220"/>
    </location>
</feature>
<evidence type="ECO:0000313" key="11">
    <source>
        <dbReference type="Proteomes" id="UP001317532"/>
    </source>
</evidence>
<feature type="transmembrane region" description="Helical" evidence="8">
    <location>
        <begin position="180"/>
        <end position="196"/>
    </location>
</feature>
<dbReference type="PANTHER" id="PTHR33908:SF11">
    <property type="entry name" value="MEMBRANE PROTEIN"/>
    <property type="match status" value="1"/>
</dbReference>
<dbReference type="EMBL" id="AP025523">
    <property type="protein sequence ID" value="BDE07282.1"/>
    <property type="molecule type" value="Genomic_DNA"/>
</dbReference>
<evidence type="ECO:0000256" key="3">
    <source>
        <dbReference type="ARBA" id="ARBA00022676"/>
    </source>
</evidence>
<sequence>MRAYAGAAPASVLVVAAVVRAIAMVLSRGSVIDMDGTEYVRVAQNVAAGHGPIGMRGVPMLIFPPLFSWLIAGFIRLGIDAQTAALGIVFVAGVAFAGVLYTLGTTLYGHRAGLYAGLIAAVLPACVSTSTTIIAEAPFSVCAAAGVLALLHAVRRPSLRIAALCGSVFGIAYLFRPEGLLFAATAFAIVLVTTIARRRHVGAAVVLAACAAVATIPALINTYEATGRATLEGKSSINFHLGAGLRTGAPYLAVADAVDGAGHPVGPEIDPRFYSARQPPPRVPAGEALGLIAGAAIRHVRDVVAAFASREYGFGLLALAAAAGLAAGPWSRSRFGDELVLIAYVVAAYVALAGVWHFWPRYAAIFLPAAICWAARGVAVFGRFRVRMLPDAGLVLLSVLLLGSLAVDVADARENGPALERVAGAWIGAHRRDAFVMDVGSQAAFYAGGTWWPMPYGDEGAAARFITSLHPAYVIVDSSRANDFPPLRHWFERGIPPAFAERANAVSSGGRTMTIYRWRGTPPGVARR</sequence>
<evidence type="ECO:0000256" key="2">
    <source>
        <dbReference type="ARBA" id="ARBA00022475"/>
    </source>
</evidence>
<gene>
    <name evidence="10" type="ORF">WPS_25580</name>
</gene>
<dbReference type="GO" id="GO:0005886">
    <property type="term" value="C:plasma membrane"/>
    <property type="evidence" value="ECO:0007669"/>
    <property type="project" value="UniProtKB-SubCell"/>
</dbReference>
<keyword evidence="6 8" id="KW-1133">Transmembrane helix</keyword>
<feature type="domain" description="Glycosyltransferase RgtA/B/C/D-like" evidence="9">
    <location>
        <begin position="64"/>
        <end position="213"/>
    </location>
</feature>
<evidence type="ECO:0000313" key="10">
    <source>
        <dbReference type="EMBL" id="BDE07282.1"/>
    </source>
</evidence>
<protein>
    <recommendedName>
        <fullName evidence="9">Glycosyltransferase RgtA/B/C/D-like domain-containing protein</fullName>
    </recommendedName>
</protein>
<evidence type="ECO:0000256" key="4">
    <source>
        <dbReference type="ARBA" id="ARBA00022679"/>
    </source>
</evidence>
<evidence type="ECO:0000256" key="5">
    <source>
        <dbReference type="ARBA" id="ARBA00022692"/>
    </source>
</evidence>
<dbReference type="GO" id="GO:0009103">
    <property type="term" value="P:lipopolysaccharide biosynthetic process"/>
    <property type="evidence" value="ECO:0007669"/>
    <property type="project" value="UniProtKB-ARBA"/>
</dbReference>
<feature type="transmembrane region" description="Helical" evidence="8">
    <location>
        <begin position="312"/>
        <end position="330"/>
    </location>
</feature>
<feature type="transmembrane region" description="Helical" evidence="8">
    <location>
        <begin position="58"/>
        <end position="77"/>
    </location>
</feature>
<keyword evidence="4" id="KW-0808">Transferase</keyword>
<dbReference type="InterPro" id="IPR038731">
    <property type="entry name" value="RgtA/B/C-like"/>
</dbReference>
<reference evidence="10 11" key="1">
    <citation type="journal article" date="2022" name="ISME Commun">
        <title>Vulcanimicrobium alpinus gen. nov. sp. nov., the first cultivated representative of the candidate phylum 'Eremiobacterota', is a metabolically versatile aerobic anoxygenic phototroph.</title>
        <authorList>
            <person name="Yabe S."/>
            <person name="Muto K."/>
            <person name="Abe K."/>
            <person name="Yokota A."/>
            <person name="Staudigel H."/>
            <person name="Tebo B.M."/>
        </authorList>
    </citation>
    <scope>NUCLEOTIDE SEQUENCE [LARGE SCALE GENOMIC DNA]</scope>
    <source>
        <strain evidence="10 11">WC8-2</strain>
    </source>
</reference>
<name>A0AAN1XZU3_UNVUL</name>
<keyword evidence="11" id="KW-1185">Reference proteome</keyword>
<evidence type="ECO:0000256" key="1">
    <source>
        <dbReference type="ARBA" id="ARBA00004651"/>
    </source>
</evidence>
<dbReference type="KEGG" id="vab:WPS_25580"/>
<dbReference type="GO" id="GO:0016763">
    <property type="term" value="F:pentosyltransferase activity"/>
    <property type="evidence" value="ECO:0007669"/>
    <property type="project" value="TreeGrafter"/>
</dbReference>
<evidence type="ECO:0000256" key="6">
    <source>
        <dbReference type="ARBA" id="ARBA00022989"/>
    </source>
</evidence>
<evidence type="ECO:0000256" key="7">
    <source>
        <dbReference type="ARBA" id="ARBA00023136"/>
    </source>
</evidence>
<dbReference type="PANTHER" id="PTHR33908">
    <property type="entry name" value="MANNOSYLTRANSFERASE YKCB-RELATED"/>
    <property type="match status" value="1"/>
</dbReference>
<feature type="transmembrane region" description="Helical" evidence="8">
    <location>
        <begin position="84"/>
        <end position="103"/>
    </location>
</feature>
<feature type="transmembrane region" description="Helical" evidence="8">
    <location>
        <begin position="389"/>
        <end position="407"/>
    </location>
</feature>